<gene>
    <name evidence="1" type="ORF">MANT1106_LOCUS7500</name>
</gene>
<dbReference type="Gene3D" id="3.10.450.50">
    <property type="match status" value="1"/>
</dbReference>
<organism evidence="1">
    <name type="scientific">Mantoniella antarctica</name>
    <dbReference type="NCBI Taxonomy" id="81844"/>
    <lineage>
        <taxon>Eukaryota</taxon>
        <taxon>Viridiplantae</taxon>
        <taxon>Chlorophyta</taxon>
        <taxon>Mamiellophyceae</taxon>
        <taxon>Mamiellales</taxon>
        <taxon>Mamiellaceae</taxon>
        <taxon>Mantoniella</taxon>
    </lineage>
</organism>
<dbReference type="AlphaFoldDB" id="A0A7S0X6Q2"/>
<accession>A0A7S0X6Q2</accession>
<reference evidence="1" key="1">
    <citation type="submission" date="2021-01" db="EMBL/GenBank/DDBJ databases">
        <authorList>
            <person name="Corre E."/>
            <person name="Pelletier E."/>
            <person name="Niang G."/>
            <person name="Scheremetjew M."/>
            <person name="Finn R."/>
            <person name="Kale V."/>
            <person name="Holt S."/>
            <person name="Cochrane G."/>
            <person name="Meng A."/>
            <person name="Brown T."/>
            <person name="Cohen L."/>
        </authorList>
    </citation>
    <scope>NUCLEOTIDE SEQUENCE</scope>
    <source>
        <strain evidence="1">SL-175</strain>
    </source>
</reference>
<dbReference type="EMBL" id="HBFC01012874">
    <property type="protein sequence ID" value="CAD8704818.1"/>
    <property type="molecule type" value="Transcribed_RNA"/>
</dbReference>
<evidence type="ECO:0000313" key="1">
    <source>
        <dbReference type="EMBL" id="CAD8704818.1"/>
    </source>
</evidence>
<sequence>MTTETSRAVPNGNGDGPELIRVIPRAVLSAEETVEEAVARRLAFFADQMVDEAAMLAASTFPISPEALIAKTKGILATNNAANDPSRLAADFHFVAPVVGPLPKEKFLEAFSSFKLEDAFPDAKFNYHSFRVDPFEPNRVWYDSRFVGTHTGLLAGRIKATNILVKSPPQACSMLFNEAGECTQLTVGYVMDRQIGNTGGMGAVFGILYAIGAGAPFPEMQPYSKSLRYRFFIFLSETIAKLQKFFKRKQFPADPTPSAA</sequence>
<proteinExistence type="predicted"/>
<protein>
    <submittedName>
        <fullName evidence="1">Uncharacterized protein</fullName>
    </submittedName>
</protein>
<name>A0A7S0X6Q2_9CHLO</name>